<name>A0A3B0VVE6_9ZZZZ</name>
<dbReference type="AlphaFoldDB" id="A0A3B0VVE6"/>
<dbReference type="SUPFAM" id="SSF53448">
    <property type="entry name" value="Nucleotide-diphospho-sugar transferases"/>
    <property type="match status" value="1"/>
</dbReference>
<sequence>MNPAIVVVAYNRPASLARLLGSLAGLQGAVDVPLVISIDAGGDNFADVLAVAQRFRWQFGEKRVIEQEQPLGLIGHVFACGDLVVEYGAIILLEDDLFVSPMAYRYAAAALDFYGDDPRIAGISLNALWFQGVTHEPFSPILDDGDVFFMQIAWFQGQAYSQRQWAAFREWWETAVITITPKDKMHELFSTFPATDWFPLKTKYLLQTNRFYVFPRESLTTNFGDSGTHMQNTSFFQVPLQTRRAHFRLQKLDEAVAVYDSFQEILPERLNRLTDQFSGTDFSVDLHGTRSLANIPTEFVLTTQEMNNPTATFGVELRPLLANVIHNISGSGINFGKTADLDQSWRARLRAASRRRAYFVRRRMGLRQRLKWWLGQWL</sequence>
<dbReference type="PANTHER" id="PTHR33604">
    <property type="entry name" value="OSJNBA0004B13.7 PROTEIN"/>
    <property type="match status" value="1"/>
</dbReference>
<protein>
    <recommendedName>
        <fullName evidence="2">Glycosyltransferase 2-like domain-containing protein</fullName>
    </recommendedName>
</protein>
<organism evidence="1">
    <name type="scientific">hydrothermal vent metagenome</name>
    <dbReference type="NCBI Taxonomy" id="652676"/>
    <lineage>
        <taxon>unclassified sequences</taxon>
        <taxon>metagenomes</taxon>
        <taxon>ecological metagenomes</taxon>
    </lineage>
</organism>
<evidence type="ECO:0008006" key="2">
    <source>
        <dbReference type="Google" id="ProtNLM"/>
    </source>
</evidence>
<dbReference type="InterPro" id="IPR029044">
    <property type="entry name" value="Nucleotide-diphossugar_trans"/>
</dbReference>
<reference evidence="1" key="1">
    <citation type="submission" date="2018-06" db="EMBL/GenBank/DDBJ databases">
        <authorList>
            <person name="Zhirakovskaya E."/>
        </authorList>
    </citation>
    <scope>NUCLEOTIDE SEQUENCE</scope>
</reference>
<proteinExistence type="predicted"/>
<dbReference type="EMBL" id="UOEU01000618">
    <property type="protein sequence ID" value="VAW36266.1"/>
    <property type="molecule type" value="Genomic_DNA"/>
</dbReference>
<gene>
    <name evidence="1" type="ORF">MNBD_CHLOROFLEXI01-3234</name>
</gene>
<evidence type="ECO:0000313" key="1">
    <source>
        <dbReference type="EMBL" id="VAW36266.1"/>
    </source>
</evidence>
<dbReference type="PANTHER" id="PTHR33604:SF3">
    <property type="entry name" value="OSJNBA0004B13.7 PROTEIN"/>
    <property type="match status" value="1"/>
</dbReference>
<accession>A0A3B0VVE6</accession>
<dbReference type="Gene3D" id="3.90.550.10">
    <property type="entry name" value="Spore Coat Polysaccharide Biosynthesis Protein SpsA, Chain A"/>
    <property type="match status" value="1"/>
</dbReference>